<gene>
    <name evidence="4" type="ORF">KHLLAP_LOCUS3876</name>
</gene>
<dbReference type="CDD" id="cd00067">
    <property type="entry name" value="GAL4"/>
    <property type="match status" value="1"/>
</dbReference>
<keyword evidence="5" id="KW-1185">Reference proteome</keyword>
<evidence type="ECO:0000256" key="2">
    <source>
        <dbReference type="SAM" id="MobiDB-lite"/>
    </source>
</evidence>
<dbReference type="InterPro" id="IPR052783">
    <property type="entry name" value="Metabolic/Drug-Res_Regulator"/>
</dbReference>
<evidence type="ECO:0000256" key="1">
    <source>
        <dbReference type="ARBA" id="ARBA00023242"/>
    </source>
</evidence>
<proteinExistence type="predicted"/>
<feature type="region of interest" description="Disordered" evidence="2">
    <location>
        <begin position="1"/>
        <end position="80"/>
    </location>
</feature>
<protein>
    <submittedName>
        <fullName evidence="4">Uu.00g108020.m01.CDS01</fullName>
    </submittedName>
</protein>
<dbReference type="Pfam" id="PF00172">
    <property type="entry name" value="Zn_clus"/>
    <property type="match status" value="1"/>
</dbReference>
<dbReference type="Proteomes" id="UP001295740">
    <property type="component" value="Unassembled WGS sequence"/>
</dbReference>
<dbReference type="SUPFAM" id="SSF57701">
    <property type="entry name" value="Zn2/Cys6 DNA-binding domain"/>
    <property type="match status" value="1"/>
</dbReference>
<dbReference type="GO" id="GO:0000981">
    <property type="term" value="F:DNA-binding transcription factor activity, RNA polymerase II-specific"/>
    <property type="evidence" value="ECO:0007669"/>
    <property type="project" value="InterPro"/>
</dbReference>
<dbReference type="SMART" id="SM00066">
    <property type="entry name" value="GAL4"/>
    <property type="match status" value="1"/>
</dbReference>
<name>A0AAI8VEH1_9PEZI</name>
<evidence type="ECO:0000313" key="5">
    <source>
        <dbReference type="Proteomes" id="UP001295740"/>
    </source>
</evidence>
<organism evidence="4 5">
    <name type="scientific">Anthostomella pinea</name>
    <dbReference type="NCBI Taxonomy" id="933095"/>
    <lineage>
        <taxon>Eukaryota</taxon>
        <taxon>Fungi</taxon>
        <taxon>Dikarya</taxon>
        <taxon>Ascomycota</taxon>
        <taxon>Pezizomycotina</taxon>
        <taxon>Sordariomycetes</taxon>
        <taxon>Xylariomycetidae</taxon>
        <taxon>Xylariales</taxon>
        <taxon>Xylariaceae</taxon>
        <taxon>Anthostomella</taxon>
    </lineage>
</organism>
<feature type="domain" description="Zn(2)-C6 fungal-type" evidence="3">
    <location>
        <begin position="81"/>
        <end position="111"/>
    </location>
</feature>
<dbReference type="PROSITE" id="PS00463">
    <property type="entry name" value="ZN2_CY6_FUNGAL_1"/>
    <property type="match status" value="1"/>
</dbReference>
<dbReference type="Gene3D" id="4.10.240.10">
    <property type="entry name" value="Zn(2)-C6 fungal-type DNA-binding domain"/>
    <property type="match status" value="1"/>
</dbReference>
<feature type="compositionally biased region" description="Polar residues" evidence="2">
    <location>
        <begin position="19"/>
        <end position="30"/>
    </location>
</feature>
<dbReference type="InterPro" id="IPR036864">
    <property type="entry name" value="Zn2-C6_fun-type_DNA-bd_sf"/>
</dbReference>
<dbReference type="InterPro" id="IPR001138">
    <property type="entry name" value="Zn2Cys6_DnaBD"/>
</dbReference>
<dbReference type="AlphaFoldDB" id="A0AAI8VEH1"/>
<reference evidence="4" key="1">
    <citation type="submission" date="2023-10" db="EMBL/GenBank/DDBJ databases">
        <authorList>
            <person name="Hackl T."/>
        </authorList>
    </citation>
    <scope>NUCLEOTIDE SEQUENCE</scope>
</reference>
<feature type="compositionally biased region" description="Basic residues" evidence="2">
    <location>
        <begin position="71"/>
        <end position="80"/>
    </location>
</feature>
<evidence type="ECO:0000313" key="4">
    <source>
        <dbReference type="EMBL" id="CAJ2503408.1"/>
    </source>
</evidence>
<keyword evidence="1" id="KW-0539">Nucleus</keyword>
<dbReference type="EMBL" id="CAUWAG010000006">
    <property type="protein sequence ID" value="CAJ2503408.1"/>
    <property type="molecule type" value="Genomic_DNA"/>
</dbReference>
<dbReference type="PROSITE" id="PS50048">
    <property type="entry name" value="ZN2_CY6_FUNGAL_2"/>
    <property type="match status" value="1"/>
</dbReference>
<dbReference type="PANTHER" id="PTHR47655">
    <property type="entry name" value="QUINIC ACID UTILIZATION ACTIVATOR"/>
    <property type="match status" value="1"/>
</dbReference>
<sequence length="217" mass="23648">MRLSAQYGPVAHSGGPYLSGTSAPTNQLGGPSQAVPRTRNAALEDNSSSILEGSAHAFTAEDHDGTTAPLPKRKRKRASNPCQRCRRIKRPCQEQRPRCSSCELADEDCVYVPGKRRGPAPKSNASTLAEGILGLIHRDNPDLENQIKEFLEGQDESGKQRVAYIEAEENKSDLVKSFRSGSLSGLFGASEERSSVSSVEVLPRRVSLVFLPSWEAW</sequence>
<comment type="caution">
    <text evidence="4">The sequence shown here is derived from an EMBL/GenBank/DDBJ whole genome shotgun (WGS) entry which is preliminary data.</text>
</comment>
<accession>A0AAI8VEH1</accession>
<evidence type="ECO:0000259" key="3">
    <source>
        <dbReference type="PROSITE" id="PS50048"/>
    </source>
</evidence>
<dbReference type="GO" id="GO:0008270">
    <property type="term" value="F:zinc ion binding"/>
    <property type="evidence" value="ECO:0007669"/>
    <property type="project" value="InterPro"/>
</dbReference>